<dbReference type="GO" id="GO:0016887">
    <property type="term" value="F:ATP hydrolysis activity"/>
    <property type="evidence" value="ECO:0007669"/>
    <property type="project" value="InterPro"/>
</dbReference>
<accession>A0A202BGZ7</accession>
<protein>
    <submittedName>
        <fullName evidence="7">Recombinase RecF</fullName>
    </submittedName>
</protein>
<name>A0A202BGZ7_CHRVL</name>
<dbReference type="Gene3D" id="3.30.56.50">
    <property type="entry name" value="Putative DNA-binding domain, N-terminal subdomain of bacterial translation initiation factor IF2"/>
    <property type="match status" value="1"/>
</dbReference>
<keyword evidence="3" id="KW-0067">ATP-binding</keyword>
<keyword evidence="1" id="KW-0472">Membrane</keyword>
<feature type="coiled-coil region" evidence="4">
    <location>
        <begin position="63"/>
        <end position="90"/>
    </location>
</feature>
<dbReference type="InterPro" id="IPR027417">
    <property type="entry name" value="P-loop_NTPase"/>
</dbReference>
<dbReference type="InterPro" id="IPR009061">
    <property type="entry name" value="DNA-bd_dom_put_sf"/>
</dbReference>
<dbReference type="PANTHER" id="PTHR43581:SF2">
    <property type="entry name" value="EXCINUCLEASE ATPASE SUBUNIT"/>
    <property type="match status" value="1"/>
</dbReference>
<feature type="region of interest" description="Disordered" evidence="5">
    <location>
        <begin position="200"/>
        <end position="228"/>
    </location>
</feature>
<dbReference type="GO" id="GO:0005524">
    <property type="term" value="F:ATP binding"/>
    <property type="evidence" value="ECO:0007669"/>
    <property type="project" value="UniProtKB-KW"/>
</dbReference>
<dbReference type="InterPro" id="IPR041685">
    <property type="entry name" value="AAA_GajA/Old/RecF-like"/>
</dbReference>
<dbReference type="EMBL" id="NHOO01000001">
    <property type="protein sequence ID" value="OVE50748.1"/>
    <property type="molecule type" value="Genomic_DNA"/>
</dbReference>
<dbReference type="InterPro" id="IPR003593">
    <property type="entry name" value="AAA+_ATPase"/>
</dbReference>
<evidence type="ECO:0000256" key="1">
    <source>
        <dbReference type="ARBA" id="ARBA00022475"/>
    </source>
</evidence>
<evidence type="ECO:0000256" key="4">
    <source>
        <dbReference type="SAM" id="Coils"/>
    </source>
</evidence>
<keyword evidence="2" id="KW-0547">Nucleotide-binding</keyword>
<keyword evidence="4" id="KW-0175">Coiled coil</keyword>
<evidence type="ECO:0000259" key="6">
    <source>
        <dbReference type="PROSITE" id="PS50893"/>
    </source>
</evidence>
<dbReference type="SUPFAM" id="SSF46955">
    <property type="entry name" value="Putative DNA-binding domain"/>
    <property type="match status" value="1"/>
</dbReference>
<evidence type="ECO:0000256" key="2">
    <source>
        <dbReference type="ARBA" id="ARBA00022741"/>
    </source>
</evidence>
<evidence type="ECO:0000256" key="5">
    <source>
        <dbReference type="SAM" id="MobiDB-lite"/>
    </source>
</evidence>
<dbReference type="Pfam" id="PF04760">
    <property type="entry name" value="IF2_N"/>
    <property type="match status" value="1"/>
</dbReference>
<evidence type="ECO:0000256" key="3">
    <source>
        <dbReference type="ARBA" id="ARBA00022840"/>
    </source>
</evidence>
<organism evidence="7 8">
    <name type="scientific">Chromobacterium violaceum</name>
    <dbReference type="NCBI Taxonomy" id="536"/>
    <lineage>
        <taxon>Bacteria</taxon>
        <taxon>Pseudomonadati</taxon>
        <taxon>Pseudomonadota</taxon>
        <taxon>Betaproteobacteria</taxon>
        <taxon>Neisseriales</taxon>
        <taxon>Chromobacteriaceae</taxon>
        <taxon>Chromobacterium</taxon>
    </lineage>
</organism>
<dbReference type="Gene3D" id="3.40.50.300">
    <property type="entry name" value="P-loop containing nucleotide triphosphate hydrolases"/>
    <property type="match status" value="2"/>
</dbReference>
<comment type="caution">
    <text evidence="7">The sequence shown here is derived from an EMBL/GenBank/DDBJ whole genome shotgun (WGS) entry which is preliminary data.</text>
</comment>
<keyword evidence="8" id="KW-1185">Reference proteome</keyword>
<feature type="compositionally biased region" description="Basic and acidic residues" evidence="5">
    <location>
        <begin position="207"/>
        <end position="217"/>
    </location>
</feature>
<evidence type="ECO:0000313" key="7">
    <source>
        <dbReference type="EMBL" id="OVE50748.1"/>
    </source>
</evidence>
<reference evidence="7 8" key="1">
    <citation type="submission" date="2017-05" db="EMBL/GenBank/DDBJ databases">
        <title>Chromobacterium violaceum GHPS1 isolated from Hydrocarbon polluted soil in French Guiana display an awesome secondary metabolite arsenal and a battery of drug and heavy-metal-resistance and detoxification of xenobiotics proteins.</title>
        <authorList>
            <person name="Belbahri L."/>
        </authorList>
    </citation>
    <scope>NUCLEOTIDE SEQUENCE [LARGE SCALE GENOMIC DNA]</scope>
    <source>
        <strain evidence="7 8">GHPS1</strain>
    </source>
</reference>
<gene>
    <name evidence="7" type="ORF">CBW21_01080</name>
</gene>
<dbReference type="SUPFAM" id="SSF52540">
    <property type="entry name" value="P-loop containing nucleoside triphosphate hydrolases"/>
    <property type="match status" value="1"/>
</dbReference>
<dbReference type="InterPro" id="IPR003959">
    <property type="entry name" value="ATPase_AAA_core"/>
</dbReference>
<feature type="domain" description="ABC transporter" evidence="6">
    <location>
        <begin position="126"/>
        <end position="481"/>
    </location>
</feature>
<dbReference type="InterPro" id="IPR051396">
    <property type="entry name" value="Bact_Antivir_Def_Nuclease"/>
</dbReference>
<dbReference type="Pfam" id="PF13175">
    <property type="entry name" value="AAA_15"/>
    <property type="match status" value="1"/>
</dbReference>
<dbReference type="SMART" id="SM00382">
    <property type="entry name" value="AAA"/>
    <property type="match status" value="1"/>
</dbReference>
<dbReference type="InterPro" id="IPR006847">
    <property type="entry name" value="IF2_N"/>
</dbReference>
<dbReference type="CDD" id="cd00267">
    <property type="entry name" value="ABC_ATPase"/>
    <property type="match status" value="1"/>
</dbReference>
<sequence>MISTTIKQFAGEMNLTSDRLIEQLNAAGVLKNSPNDFLTAADKAKLLEYLKKSHGSPMKMGSITNNKTNLSDLRENKKSLEQNRKKILNESKIHLFEQDQPINQKITDVSIENISPDIDNLSGKKIKWSKLESISISNFKAIDKLTVPLKEVTILVGPNGSGKSSILQAIHWAARAASYISPGNQNEVVTFDRLDYSPSSEPLKSAHKTELTTERTSEPTMVSFNHEPSADGSSSAAIIKIWAARYSAGVTVNIEGGTAVSPFKQREELITAYIPGLAGLAEKETLLVQPLLRRHAASGEAGSVLRNILFNIASRQLGEQDNTAATERVSQLNELVQSIHPGVSLEVSFNDRDDINIQATFDDNTLSGIKRPLETAATGVLQVIQIFSYLILFRPKLLLVDEPDAHLHPDKQERLIEALEQAASQYKTQIIITTHSPHITRAASPAANLLWVNNGKISEQQEGAIRTLLGWGGLDKKIIFFVEDENDHAIRAILRQWPHLYRQISISRCFGVDNLPGNSLLKGLLTSDSFNVKIVIHRDRDFMTEKECHTWANRYNQDEISVWITDYSDAEAYFCQKDYLSSLYSVPIATAEEWINSAASKLTGTQKAFLDKRKVFIRLLYEHGGSPNSYELWDEGSGSPLETTLGKTLHKALKIEVKAAGHDDKLLDRFTIPEGYIVAPKLHQILNDLLSAEGDTTSS</sequence>
<dbReference type="InterPro" id="IPR003439">
    <property type="entry name" value="ABC_transporter-like_ATP-bd"/>
</dbReference>
<evidence type="ECO:0000313" key="8">
    <source>
        <dbReference type="Proteomes" id="UP000196342"/>
    </source>
</evidence>
<dbReference type="Proteomes" id="UP000196342">
    <property type="component" value="Unassembled WGS sequence"/>
</dbReference>
<dbReference type="AlphaFoldDB" id="A0A202BGZ7"/>
<dbReference type="PROSITE" id="PS50893">
    <property type="entry name" value="ABC_TRANSPORTER_2"/>
    <property type="match status" value="1"/>
</dbReference>
<proteinExistence type="predicted"/>
<dbReference type="PANTHER" id="PTHR43581">
    <property type="entry name" value="ATP/GTP PHOSPHATASE"/>
    <property type="match status" value="1"/>
</dbReference>
<keyword evidence="1" id="KW-1003">Cell membrane</keyword>
<dbReference type="Pfam" id="PF13304">
    <property type="entry name" value="AAA_21"/>
    <property type="match status" value="1"/>
</dbReference>